<dbReference type="EMBL" id="JRNU01000066">
    <property type="protein sequence ID" value="KGF50836.1"/>
    <property type="molecule type" value="Genomic_DNA"/>
</dbReference>
<dbReference type="InterPro" id="IPR046621">
    <property type="entry name" value="DUF6734"/>
</dbReference>
<protein>
    <recommendedName>
        <fullName evidence="1">DUF6734 domain-containing protein</fullName>
    </recommendedName>
</protein>
<proteinExistence type="predicted"/>
<accession>A0A096AVV2</accession>
<comment type="caution">
    <text evidence="2">The sequence shown here is derived from an EMBL/GenBank/DDBJ whole genome shotgun (WGS) entry which is preliminary data.</text>
</comment>
<evidence type="ECO:0000259" key="1">
    <source>
        <dbReference type="Pfam" id="PF20508"/>
    </source>
</evidence>
<dbReference type="Pfam" id="PF20508">
    <property type="entry name" value="DUF6734"/>
    <property type="match status" value="1"/>
</dbReference>
<dbReference type="RefSeq" id="WP_008447574.1">
    <property type="nucleotide sequence ID" value="NZ_JRNU01000066.1"/>
</dbReference>
<gene>
    <name evidence="2" type="ORF">HMPREF9302_09450</name>
</gene>
<dbReference type="OrthoDB" id="771064at2"/>
<name>A0A096AVV2_9BACT</name>
<reference evidence="2 3" key="1">
    <citation type="submission" date="2014-07" db="EMBL/GenBank/DDBJ databases">
        <authorList>
            <person name="McCorrison J."/>
            <person name="Sanka R."/>
            <person name="Torralba M."/>
            <person name="Gillis M."/>
            <person name="Haft D.H."/>
            <person name="Methe B."/>
            <person name="Sutton G."/>
            <person name="Nelson K.E."/>
        </authorList>
    </citation>
    <scope>NUCLEOTIDE SEQUENCE [LARGE SCALE GENOMIC DNA]</scope>
    <source>
        <strain evidence="2 3">DNF00058</strain>
    </source>
</reference>
<feature type="domain" description="DUF6734" evidence="1">
    <location>
        <begin position="5"/>
        <end position="287"/>
    </location>
</feature>
<sequence>MVTELVHSYWSKPYFRPEADKGGWNKRLFHYMSCAFSCLKFSEFHKINLVTDKHGKELFIDKIGLPYNKVTTSLDELNTIYPEYLWAIGKIYTYSLIKEPFIHVDNDIYIWKPLKKQLFESKLVAHNLEVSYPHNKQFFQDILKKFHYVPDLLKEAFVKTDSIIEINAGILGGTDISFFQEYCKLAFDFVDKNIDVIRTLERPGMFNVIYEQFLFYALAQSKNIKIEYLIDEDVDEHFLGLTDFWETPHRQQYIHAVGAYKTWYIIGEQMAHRLYIEYPDYFQRILDLYKKGEL</sequence>
<evidence type="ECO:0000313" key="3">
    <source>
        <dbReference type="Proteomes" id="UP000029614"/>
    </source>
</evidence>
<dbReference type="Proteomes" id="UP000029614">
    <property type="component" value="Unassembled WGS sequence"/>
</dbReference>
<keyword evidence="3" id="KW-1185">Reference proteome</keyword>
<evidence type="ECO:0000313" key="2">
    <source>
        <dbReference type="EMBL" id="KGF50836.1"/>
    </source>
</evidence>
<dbReference type="AlphaFoldDB" id="A0A096AVV2"/>
<organism evidence="2 3">
    <name type="scientific">Prevotella amnii DNF00058</name>
    <dbReference type="NCBI Taxonomy" id="1401066"/>
    <lineage>
        <taxon>Bacteria</taxon>
        <taxon>Pseudomonadati</taxon>
        <taxon>Bacteroidota</taxon>
        <taxon>Bacteroidia</taxon>
        <taxon>Bacteroidales</taxon>
        <taxon>Prevotellaceae</taxon>
        <taxon>Prevotella</taxon>
    </lineage>
</organism>